<keyword evidence="1" id="KW-1133">Transmembrane helix</keyword>
<feature type="transmembrane region" description="Helical" evidence="1">
    <location>
        <begin position="149"/>
        <end position="170"/>
    </location>
</feature>
<dbReference type="RefSeq" id="WP_131167887.1">
    <property type="nucleotide sequence ID" value="NZ_SDMQ01000006.1"/>
</dbReference>
<feature type="transmembrane region" description="Helical" evidence="1">
    <location>
        <begin position="119"/>
        <end position="142"/>
    </location>
</feature>
<gene>
    <name evidence="2" type="ORF">ET989_07280</name>
</gene>
<dbReference type="OrthoDB" id="7188487at2"/>
<name>A0A4Q9KF86_9ACTN</name>
<feature type="transmembrane region" description="Helical" evidence="1">
    <location>
        <begin position="182"/>
        <end position="209"/>
    </location>
</feature>
<keyword evidence="1" id="KW-0812">Transmembrane</keyword>
<evidence type="ECO:0000313" key="2">
    <source>
        <dbReference type="EMBL" id="TBT84974.1"/>
    </source>
</evidence>
<dbReference type="Proteomes" id="UP000292373">
    <property type="component" value="Unassembled WGS sequence"/>
</dbReference>
<feature type="transmembrane region" description="Helical" evidence="1">
    <location>
        <begin position="47"/>
        <end position="67"/>
    </location>
</feature>
<feature type="transmembrane region" description="Helical" evidence="1">
    <location>
        <begin position="79"/>
        <end position="99"/>
    </location>
</feature>
<evidence type="ECO:0000313" key="3">
    <source>
        <dbReference type="Proteomes" id="UP000292373"/>
    </source>
</evidence>
<sequence>MGATRAVQPRPFGLGWWVVLVTLGGLLSLFAPAFGFLLAERLGTPPWLTYPTVALAGAVMGLVLGAAQAGALSGTAVAVPRAGWTLVTSAGAMVAWAVGMLPVTLEQLGEPLNLASRRVLAALLAGAVVLVIAVPALQWLLLRRVVRKAWLWIPLTVVAAATGLGIAWVARQVMDPATADGALTGSLAMAAVLALAFALVTGVGLRWLAGSPRRTD</sequence>
<dbReference type="AlphaFoldDB" id="A0A4Q9KF86"/>
<keyword evidence="3" id="KW-1185">Reference proteome</keyword>
<proteinExistence type="predicted"/>
<evidence type="ECO:0000256" key="1">
    <source>
        <dbReference type="SAM" id="Phobius"/>
    </source>
</evidence>
<dbReference type="EMBL" id="SDMQ01000006">
    <property type="protein sequence ID" value="TBT84974.1"/>
    <property type="molecule type" value="Genomic_DNA"/>
</dbReference>
<accession>A0A4Q9KF86</accession>
<reference evidence="2 3" key="1">
    <citation type="submission" date="2019-01" db="EMBL/GenBank/DDBJ databases">
        <title>Lactibacter flavus gen. nov., sp. nov., a novel bacterium of the family Propionibacteriaceae isolated from raw milk and dairy products.</title>
        <authorList>
            <person name="Huptas C."/>
            <person name="Wenning M."/>
            <person name="Breitenwieser F."/>
            <person name="Doll E."/>
            <person name="Von Neubeck M."/>
            <person name="Busse H.-J."/>
            <person name="Scherer S."/>
        </authorList>
    </citation>
    <scope>NUCLEOTIDE SEQUENCE [LARGE SCALE GENOMIC DNA]</scope>
    <source>
        <strain evidence="2 3">KCTC 33808</strain>
    </source>
</reference>
<comment type="caution">
    <text evidence="2">The sequence shown here is derived from an EMBL/GenBank/DDBJ whole genome shotgun (WGS) entry which is preliminary data.</text>
</comment>
<protein>
    <submittedName>
        <fullName evidence="2">Uncharacterized protein</fullName>
    </submittedName>
</protein>
<keyword evidence="1" id="KW-0472">Membrane</keyword>
<organism evidence="2 3">
    <name type="scientific">Propioniciclava sinopodophylli</name>
    <dbReference type="NCBI Taxonomy" id="1837344"/>
    <lineage>
        <taxon>Bacteria</taxon>
        <taxon>Bacillati</taxon>
        <taxon>Actinomycetota</taxon>
        <taxon>Actinomycetes</taxon>
        <taxon>Propionibacteriales</taxon>
        <taxon>Propionibacteriaceae</taxon>
        <taxon>Propioniciclava</taxon>
    </lineage>
</organism>
<feature type="transmembrane region" description="Helical" evidence="1">
    <location>
        <begin position="12"/>
        <end position="35"/>
    </location>
</feature>